<dbReference type="PANTHER" id="PTHR30146:SF148">
    <property type="entry name" value="HTH-TYPE TRANSCRIPTIONAL REPRESSOR PURR-RELATED"/>
    <property type="match status" value="1"/>
</dbReference>
<accession>A0A268P0S3</accession>
<dbReference type="GO" id="GO:0003700">
    <property type="term" value="F:DNA-binding transcription factor activity"/>
    <property type="evidence" value="ECO:0007669"/>
    <property type="project" value="TreeGrafter"/>
</dbReference>
<sequence length="334" mass="37096">MASVTMADVAKLAGVSKSTVSQFLNKRYHYMSEETKSRIEQAIHELGYSPNAVARSLRQKKTQTIGVIVANILHSFSTEVIRAIEDTCHAYDVHVIVCNADNDPQKEKKYVEMLRAKQVDGLIVFPTSDNKELFNGLVAAHFPLVFIDRLIHGVPVNAVLADNEEAMRLAVHALAESGRRRIGLVLPPLLEEITPRMERRDGFMKAISEAGLEYEEAYVAAGQVEEAPHFLADMLALPTPPEAVIAGNDLVLYELLRSIKQQKIDVPEQIALIGIDDVTFADFFNPSITTVAQPTFAMGHKAAELLLEEINGGKKHSEIRTHRFQPTLKCRQSC</sequence>
<name>A0A268P0S3_SHOCL</name>
<dbReference type="SMART" id="SM00354">
    <property type="entry name" value="HTH_LACI"/>
    <property type="match status" value="1"/>
</dbReference>
<dbReference type="SUPFAM" id="SSF53822">
    <property type="entry name" value="Periplasmic binding protein-like I"/>
    <property type="match status" value="1"/>
</dbReference>
<comment type="caution">
    <text evidence="6">The sequence shown here is derived from an EMBL/GenBank/DDBJ whole genome shotgun (WGS) entry which is preliminary data.</text>
</comment>
<dbReference type="InterPro" id="IPR028082">
    <property type="entry name" value="Peripla_BP_I"/>
</dbReference>
<dbReference type="PROSITE" id="PS00356">
    <property type="entry name" value="HTH_LACI_1"/>
    <property type="match status" value="1"/>
</dbReference>
<dbReference type="Proteomes" id="UP000216207">
    <property type="component" value="Unassembled WGS sequence"/>
</dbReference>
<keyword evidence="4" id="KW-0804">Transcription</keyword>
<feature type="domain" description="HTH lacI-type" evidence="5">
    <location>
        <begin position="4"/>
        <end position="59"/>
    </location>
</feature>
<dbReference type="EMBL" id="NPCC01000009">
    <property type="protein sequence ID" value="PAE89342.1"/>
    <property type="molecule type" value="Genomic_DNA"/>
</dbReference>
<keyword evidence="2" id="KW-0805">Transcription regulation</keyword>
<dbReference type="AlphaFoldDB" id="A0A268P0S3"/>
<evidence type="ECO:0000256" key="1">
    <source>
        <dbReference type="ARBA" id="ARBA00022491"/>
    </source>
</evidence>
<evidence type="ECO:0000256" key="4">
    <source>
        <dbReference type="ARBA" id="ARBA00023163"/>
    </source>
</evidence>
<dbReference type="Pfam" id="PF13377">
    <property type="entry name" value="Peripla_BP_3"/>
    <property type="match status" value="1"/>
</dbReference>
<proteinExistence type="predicted"/>
<dbReference type="Pfam" id="PF00356">
    <property type="entry name" value="LacI"/>
    <property type="match status" value="1"/>
</dbReference>
<evidence type="ECO:0000313" key="6">
    <source>
        <dbReference type="EMBL" id="PAE89342.1"/>
    </source>
</evidence>
<reference evidence="6 7" key="1">
    <citation type="submission" date="2017-07" db="EMBL/GenBank/DDBJ databases">
        <title>Isolation and whole genome analysis of endospore-forming bacteria from heroin.</title>
        <authorList>
            <person name="Kalinowski J."/>
            <person name="Ahrens B."/>
            <person name="Al-Dilaimi A."/>
            <person name="Winkler A."/>
            <person name="Wibberg D."/>
            <person name="Schleenbecker U."/>
            <person name="Ruckert C."/>
            <person name="Wolfel R."/>
            <person name="Grass G."/>
        </authorList>
    </citation>
    <scope>NUCLEOTIDE SEQUENCE [LARGE SCALE GENOMIC DNA]</scope>
    <source>
        <strain evidence="6 7">7539</strain>
    </source>
</reference>
<keyword evidence="3" id="KW-0238">DNA-binding</keyword>
<gene>
    <name evidence="6" type="ORF">CHH72_08610</name>
</gene>
<dbReference type="InterPro" id="IPR046335">
    <property type="entry name" value="LacI/GalR-like_sensor"/>
</dbReference>
<evidence type="ECO:0000259" key="5">
    <source>
        <dbReference type="PROSITE" id="PS50932"/>
    </source>
</evidence>
<dbReference type="CDD" id="cd01392">
    <property type="entry name" value="HTH_LacI"/>
    <property type="match status" value="1"/>
</dbReference>
<evidence type="ECO:0000313" key="7">
    <source>
        <dbReference type="Proteomes" id="UP000216207"/>
    </source>
</evidence>
<dbReference type="PROSITE" id="PS50932">
    <property type="entry name" value="HTH_LACI_2"/>
    <property type="match status" value="1"/>
</dbReference>
<dbReference type="CDD" id="cd19977">
    <property type="entry name" value="PBP1_EndR-like"/>
    <property type="match status" value="1"/>
</dbReference>
<organism evidence="6 7">
    <name type="scientific">Shouchella clausii</name>
    <name type="common">Alkalihalobacillus clausii</name>
    <dbReference type="NCBI Taxonomy" id="79880"/>
    <lineage>
        <taxon>Bacteria</taxon>
        <taxon>Bacillati</taxon>
        <taxon>Bacillota</taxon>
        <taxon>Bacilli</taxon>
        <taxon>Bacillales</taxon>
        <taxon>Bacillaceae</taxon>
        <taxon>Shouchella</taxon>
    </lineage>
</organism>
<protein>
    <submittedName>
        <fullName evidence="6">LacI family transcriptional regulator</fullName>
    </submittedName>
</protein>
<keyword evidence="1" id="KW-0678">Repressor</keyword>
<dbReference type="SUPFAM" id="SSF47413">
    <property type="entry name" value="lambda repressor-like DNA-binding domains"/>
    <property type="match status" value="1"/>
</dbReference>
<dbReference type="PANTHER" id="PTHR30146">
    <property type="entry name" value="LACI-RELATED TRANSCRIPTIONAL REPRESSOR"/>
    <property type="match status" value="1"/>
</dbReference>
<dbReference type="InterPro" id="IPR000843">
    <property type="entry name" value="HTH_LacI"/>
</dbReference>
<dbReference type="RefSeq" id="WP_073305299.1">
    <property type="nucleotide sequence ID" value="NZ_BOQS01000001.1"/>
</dbReference>
<dbReference type="PRINTS" id="PR00036">
    <property type="entry name" value="HTHLACI"/>
</dbReference>
<dbReference type="GO" id="GO:0000976">
    <property type="term" value="F:transcription cis-regulatory region binding"/>
    <property type="evidence" value="ECO:0007669"/>
    <property type="project" value="TreeGrafter"/>
</dbReference>
<dbReference type="InterPro" id="IPR010982">
    <property type="entry name" value="Lambda_DNA-bd_dom_sf"/>
</dbReference>
<evidence type="ECO:0000256" key="2">
    <source>
        <dbReference type="ARBA" id="ARBA00023015"/>
    </source>
</evidence>
<evidence type="ECO:0000256" key="3">
    <source>
        <dbReference type="ARBA" id="ARBA00023125"/>
    </source>
</evidence>
<dbReference type="Gene3D" id="1.10.260.40">
    <property type="entry name" value="lambda repressor-like DNA-binding domains"/>
    <property type="match status" value="1"/>
</dbReference>
<dbReference type="Gene3D" id="3.40.50.2300">
    <property type="match status" value="2"/>
</dbReference>